<accession>A0ABY2TJL5</accession>
<dbReference type="Proteomes" id="UP000308539">
    <property type="component" value="Unassembled WGS sequence"/>
</dbReference>
<sequence length="370" mass="42427">MDQLTAYIDESGNSGVKIFSGGDKFHWVGVMLSSCDVDSTLKRIIKLAQTEGFNELHGGELGLTRLNRLADSLIELYEELDVTFVFTRVEREHVATMKFVDLVFDPENNEAVPSEMYNIEFFRLMTALSVAKTLTNEHRRRFWDVLSIGEKGVPKFVELMQDIKEHALDNDEFIYEKDLFCEIFDYAATNPIQILELDILSKELKRIQSEGITDEFDDVYRNNAKYRSANLATFNMSVDALHKVLMDNKKVISRVVHDEQTEFDKQLKNAFALTSKVTVTSDPFEYSKAGLMETFSGDIEFINSSQNAGVQLIDVALWIMKKVNDSEVELTDRCAVLYDAIVKRAYFNGFWLDKLVRTLYRMVQEKGGID</sequence>
<dbReference type="RefSeq" id="WP_025220649.1">
    <property type="nucleotide sequence ID" value="NZ_CP006837.1"/>
</dbReference>
<proteinExistence type="predicted"/>
<dbReference type="EMBL" id="SZPV01000008">
    <property type="protein sequence ID" value="TKI67043.1"/>
    <property type="molecule type" value="Genomic_DNA"/>
</dbReference>
<dbReference type="Pfam" id="PF12686">
    <property type="entry name" value="DUF3800"/>
    <property type="match status" value="1"/>
</dbReference>
<evidence type="ECO:0000313" key="2">
    <source>
        <dbReference type="Proteomes" id="UP000308539"/>
    </source>
</evidence>
<dbReference type="InterPro" id="IPR024524">
    <property type="entry name" value="DUF3800"/>
</dbReference>
<name>A0ABY2TJL5_9BACI</name>
<protein>
    <recommendedName>
        <fullName evidence="3">DUF3800 domain-containing protein</fullName>
    </recommendedName>
</protein>
<comment type="caution">
    <text evidence="1">The sequence shown here is derived from an EMBL/GenBank/DDBJ whole genome shotgun (WGS) entry which is preliminary data.</text>
</comment>
<evidence type="ECO:0000313" key="1">
    <source>
        <dbReference type="EMBL" id="TKI67043.1"/>
    </source>
</evidence>
<gene>
    <name evidence="1" type="ORF">FC752_03145</name>
</gene>
<organism evidence="1 2">
    <name type="scientific">Lysinibacillus varians</name>
    <dbReference type="NCBI Taxonomy" id="1145276"/>
    <lineage>
        <taxon>Bacteria</taxon>
        <taxon>Bacillati</taxon>
        <taxon>Bacillota</taxon>
        <taxon>Bacilli</taxon>
        <taxon>Bacillales</taxon>
        <taxon>Bacillaceae</taxon>
        <taxon>Lysinibacillus</taxon>
    </lineage>
</organism>
<evidence type="ECO:0008006" key="3">
    <source>
        <dbReference type="Google" id="ProtNLM"/>
    </source>
</evidence>
<keyword evidence="2" id="KW-1185">Reference proteome</keyword>
<reference evidence="1 2" key="1">
    <citation type="submission" date="2019-04" db="EMBL/GenBank/DDBJ databases">
        <title>Lysinibacillus genome sequencing.</title>
        <authorList>
            <person name="Dunlap C."/>
        </authorList>
    </citation>
    <scope>NUCLEOTIDE SEQUENCE [LARGE SCALE GENOMIC DNA]</scope>
    <source>
        <strain evidence="1 2">NBRC 109424</strain>
    </source>
</reference>